<sequence>MKAQNTSSRTVVFVTGAFVSHISWAEWQTYFESRGYTVYAPAWPHKDGDPAVLRSQQPHAGIASVGLDEVLDYYTDFIRQLPEKPILVGHSLGGLMVQLLLQRDIAVAGVAIHPAPPQGVLTFKWSFYKATWRPLGFFSSVNESFLMTLDEWKYAFTNGMSEEEQRSSYEKYVIPESRRASRQALTRIGRVDFTRPHVPLLITSGSEDNILPASLNYTNFKKYRTPGSVTDYKEFPGRNHYVLGQPTWKEDADYILNWLEKNKVSAASPEKRGEVL</sequence>
<keyword evidence="2" id="KW-0378">Hydrolase</keyword>
<dbReference type="RefSeq" id="WP_093198081.1">
    <property type="nucleotide sequence ID" value="NZ_FNGS01000002.1"/>
</dbReference>
<dbReference type="InterPro" id="IPR000073">
    <property type="entry name" value="AB_hydrolase_1"/>
</dbReference>
<name>A0A1G9JW62_9BACT</name>
<organism evidence="2 3">
    <name type="scientific">Siphonobacter aquaeclarae</name>
    <dbReference type="NCBI Taxonomy" id="563176"/>
    <lineage>
        <taxon>Bacteria</taxon>
        <taxon>Pseudomonadati</taxon>
        <taxon>Bacteroidota</taxon>
        <taxon>Cytophagia</taxon>
        <taxon>Cytophagales</taxon>
        <taxon>Cytophagaceae</taxon>
        <taxon>Siphonobacter</taxon>
    </lineage>
</organism>
<protein>
    <submittedName>
        <fullName evidence="2">Lysophospholipase, alpha-beta hydrolase superfamily</fullName>
    </submittedName>
</protein>
<dbReference type="Gene3D" id="3.40.50.1820">
    <property type="entry name" value="alpha/beta hydrolase"/>
    <property type="match status" value="1"/>
</dbReference>
<dbReference type="Proteomes" id="UP000198901">
    <property type="component" value="Unassembled WGS sequence"/>
</dbReference>
<evidence type="ECO:0000313" key="3">
    <source>
        <dbReference type="Proteomes" id="UP000198901"/>
    </source>
</evidence>
<dbReference type="OrthoDB" id="9814966at2"/>
<dbReference type="Pfam" id="PF12697">
    <property type="entry name" value="Abhydrolase_6"/>
    <property type="match status" value="1"/>
</dbReference>
<dbReference type="GO" id="GO:0016787">
    <property type="term" value="F:hydrolase activity"/>
    <property type="evidence" value="ECO:0007669"/>
    <property type="project" value="UniProtKB-KW"/>
</dbReference>
<accession>A0A1G9JW62</accession>
<dbReference type="STRING" id="563176.SAMN04488090_0783"/>
<keyword evidence="3" id="KW-1185">Reference proteome</keyword>
<gene>
    <name evidence="2" type="ORF">SAMN04488090_0783</name>
</gene>
<dbReference type="EMBL" id="FNGS01000002">
    <property type="protein sequence ID" value="SDL41751.1"/>
    <property type="molecule type" value="Genomic_DNA"/>
</dbReference>
<feature type="domain" description="AB hydrolase-1" evidence="1">
    <location>
        <begin position="11"/>
        <end position="246"/>
    </location>
</feature>
<dbReference type="PANTHER" id="PTHR43194:SF2">
    <property type="entry name" value="PEROXISOMAL MEMBRANE PROTEIN LPX1"/>
    <property type="match status" value="1"/>
</dbReference>
<dbReference type="SUPFAM" id="SSF53474">
    <property type="entry name" value="alpha/beta-Hydrolases"/>
    <property type="match status" value="1"/>
</dbReference>
<dbReference type="AlphaFoldDB" id="A0A1G9JW62"/>
<dbReference type="InterPro" id="IPR029058">
    <property type="entry name" value="AB_hydrolase_fold"/>
</dbReference>
<proteinExistence type="predicted"/>
<dbReference type="PANTHER" id="PTHR43194">
    <property type="entry name" value="HYDROLASE ALPHA/BETA FOLD FAMILY"/>
    <property type="match status" value="1"/>
</dbReference>
<evidence type="ECO:0000259" key="1">
    <source>
        <dbReference type="Pfam" id="PF12697"/>
    </source>
</evidence>
<evidence type="ECO:0000313" key="2">
    <source>
        <dbReference type="EMBL" id="SDL41751.1"/>
    </source>
</evidence>
<reference evidence="2 3" key="1">
    <citation type="submission" date="2016-10" db="EMBL/GenBank/DDBJ databases">
        <authorList>
            <person name="de Groot N.N."/>
        </authorList>
    </citation>
    <scope>NUCLEOTIDE SEQUENCE [LARGE SCALE GENOMIC DNA]</scope>
    <source>
        <strain evidence="2 3">DSM 21668</strain>
    </source>
</reference>
<dbReference type="InterPro" id="IPR050228">
    <property type="entry name" value="Carboxylesterase_BioH"/>
</dbReference>